<reference evidence="6" key="1">
    <citation type="submission" date="2023-05" db="EMBL/GenBank/DDBJ databases">
        <authorList>
            <person name="Huff M."/>
        </authorList>
    </citation>
    <scope>NUCLEOTIDE SEQUENCE</scope>
</reference>
<comment type="subcellular location">
    <subcellularLocation>
        <location evidence="1">Mitochondrion</location>
    </subcellularLocation>
</comment>
<dbReference type="EMBL" id="OU503041">
    <property type="protein sequence ID" value="CAI9763163.1"/>
    <property type="molecule type" value="Genomic_DNA"/>
</dbReference>
<name>A0AAD1Z582_9LAMI</name>
<dbReference type="GO" id="GO:0005739">
    <property type="term" value="C:mitochondrion"/>
    <property type="evidence" value="ECO:0007669"/>
    <property type="project" value="UniProtKB-SubCell"/>
</dbReference>
<sequence>MATSILQKLLRNQSQSATKIIHRLNKPHPPLPPPLLLTQVPKQTRLLDHIPLQGQTVREEVSKTELSVSSPVYPSFSFGFFLDPVPLTGSIGSGISDFVLDDFRTKWSDPDSLIGSIRPGVDDIVLDDSRTIWADSVKKKRKRKMNKHKLRKLRKRLRRKTLRKLRKHLKSCFHTYFSSFGDGRTYCSSYILTFEYAFSSLLTYLCSGNGQGMGRESFLKAILSKDISLMQL</sequence>
<evidence type="ECO:0000256" key="3">
    <source>
        <dbReference type="ARBA" id="ARBA00035647"/>
    </source>
</evidence>
<evidence type="ECO:0000256" key="1">
    <source>
        <dbReference type="ARBA" id="ARBA00004173"/>
    </source>
</evidence>
<keyword evidence="2" id="KW-0496">Mitochondrion</keyword>
<proteinExistence type="inferred from homology"/>
<gene>
    <name evidence="6" type="ORF">FPE_LOCUS10593</name>
</gene>
<evidence type="ECO:0000313" key="6">
    <source>
        <dbReference type="EMBL" id="CAI9763163.1"/>
    </source>
</evidence>
<organism evidence="6 7">
    <name type="scientific">Fraxinus pennsylvanica</name>
    <dbReference type="NCBI Taxonomy" id="56036"/>
    <lineage>
        <taxon>Eukaryota</taxon>
        <taxon>Viridiplantae</taxon>
        <taxon>Streptophyta</taxon>
        <taxon>Embryophyta</taxon>
        <taxon>Tracheophyta</taxon>
        <taxon>Spermatophyta</taxon>
        <taxon>Magnoliopsida</taxon>
        <taxon>eudicotyledons</taxon>
        <taxon>Gunneridae</taxon>
        <taxon>Pentapetalae</taxon>
        <taxon>asterids</taxon>
        <taxon>lamiids</taxon>
        <taxon>Lamiales</taxon>
        <taxon>Oleaceae</taxon>
        <taxon>Oleeae</taxon>
        <taxon>Fraxinus</taxon>
    </lineage>
</organism>
<dbReference type="AlphaFoldDB" id="A0AAD1Z582"/>
<comment type="similarity">
    <text evidence="3">Belongs to the mitochondrion-specific ribosomal protein mS38 family.</text>
</comment>
<dbReference type="PANTHER" id="PTHR32035">
    <property type="entry name" value="AURORA KINASE A-INTERACTING PROTEIN"/>
    <property type="match status" value="1"/>
</dbReference>
<accession>A0AAD1Z582</accession>
<evidence type="ECO:0000313" key="7">
    <source>
        <dbReference type="Proteomes" id="UP000834106"/>
    </source>
</evidence>
<dbReference type="InterPro" id="IPR013177">
    <property type="entry name" value="Ribosomal_mS38_C"/>
</dbReference>
<dbReference type="Proteomes" id="UP000834106">
    <property type="component" value="Chromosome 6"/>
</dbReference>
<evidence type="ECO:0000259" key="5">
    <source>
        <dbReference type="SMART" id="SM01155"/>
    </source>
</evidence>
<feature type="domain" description="Ribosomal protein mS38 C-terminal" evidence="5">
    <location>
        <begin position="133"/>
        <end position="167"/>
    </location>
</feature>
<evidence type="ECO:0000256" key="4">
    <source>
        <dbReference type="ARBA" id="ARBA00035682"/>
    </source>
</evidence>
<dbReference type="PANTHER" id="PTHR32035:SF3">
    <property type="entry name" value="SMALL RIBOSOMAL SUBUNIT PROTEIN MS38"/>
    <property type="match status" value="1"/>
</dbReference>
<dbReference type="SMART" id="SM01155">
    <property type="entry name" value="DUF1713"/>
    <property type="match status" value="1"/>
</dbReference>
<evidence type="ECO:0000256" key="2">
    <source>
        <dbReference type="ARBA" id="ARBA00023128"/>
    </source>
</evidence>
<keyword evidence="7" id="KW-1185">Reference proteome</keyword>
<protein>
    <recommendedName>
        <fullName evidence="4">Small ribosomal subunit protein mS38</fullName>
    </recommendedName>
</protein>